<feature type="domain" description="Cytidyltransferase-like" evidence="3">
    <location>
        <begin position="11"/>
        <end position="99"/>
    </location>
</feature>
<dbReference type="InterPro" id="IPR004821">
    <property type="entry name" value="Cyt_trans-like"/>
</dbReference>
<proteinExistence type="predicted"/>
<dbReference type="Pfam" id="PF01467">
    <property type="entry name" value="CTP_transf_like"/>
    <property type="match status" value="1"/>
</dbReference>
<accession>A0A1F6EF36</accession>
<keyword evidence="2" id="KW-0548">Nucleotidyltransferase</keyword>
<dbReference type="Gene3D" id="3.40.50.620">
    <property type="entry name" value="HUPs"/>
    <property type="match status" value="1"/>
</dbReference>
<protein>
    <recommendedName>
        <fullName evidence="3">Cytidyltransferase-like domain-containing protein</fullName>
    </recommendedName>
</protein>
<dbReference type="SUPFAM" id="SSF52374">
    <property type="entry name" value="Nucleotidylyl transferase"/>
    <property type="match status" value="1"/>
</dbReference>
<evidence type="ECO:0000313" key="4">
    <source>
        <dbReference type="EMBL" id="OGG72275.1"/>
    </source>
</evidence>
<dbReference type="InterPro" id="IPR014729">
    <property type="entry name" value="Rossmann-like_a/b/a_fold"/>
</dbReference>
<reference evidence="4 5" key="1">
    <citation type="journal article" date="2016" name="Nat. Commun.">
        <title>Thousands of microbial genomes shed light on interconnected biogeochemical processes in an aquifer system.</title>
        <authorList>
            <person name="Anantharaman K."/>
            <person name="Brown C.T."/>
            <person name="Hug L.A."/>
            <person name="Sharon I."/>
            <person name="Castelle C.J."/>
            <person name="Probst A.J."/>
            <person name="Thomas B.C."/>
            <person name="Singh A."/>
            <person name="Wilkins M.J."/>
            <person name="Karaoz U."/>
            <person name="Brodie E.L."/>
            <person name="Williams K.H."/>
            <person name="Hubbard S.S."/>
            <person name="Banfield J.F."/>
        </authorList>
    </citation>
    <scope>NUCLEOTIDE SEQUENCE [LARGE SCALE GENOMIC DNA]</scope>
</reference>
<dbReference type="NCBIfam" id="TIGR00125">
    <property type="entry name" value="cyt_tran_rel"/>
    <property type="match status" value="1"/>
</dbReference>
<sequence>MKRKPIVVAVSGGFDPVHVGHLHLFRDAKKLGDKLVVILNDDAWLMRKKGYVFIPQEERKELLEHLRSVDEVVLREPRDTYDVCHMLEKLPIHIFANGGADRSNEQEIPEAAVCKARNIKMVFNVGDTNKPQSSSWLVRNLAKQVADFAKLRETGKAI</sequence>
<dbReference type="PANTHER" id="PTHR43793:SF1">
    <property type="entry name" value="FAD SYNTHASE"/>
    <property type="match status" value="1"/>
</dbReference>
<comment type="caution">
    <text evidence="4">The sequence shown here is derived from an EMBL/GenBank/DDBJ whole genome shotgun (WGS) entry which is preliminary data.</text>
</comment>
<evidence type="ECO:0000259" key="3">
    <source>
        <dbReference type="Pfam" id="PF01467"/>
    </source>
</evidence>
<gene>
    <name evidence="4" type="ORF">A3E65_02025</name>
</gene>
<dbReference type="InterPro" id="IPR050385">
    <property type="entry name" value="Archaeal_FAD_synthase"/>
</dbReference>
<dbReference type="AlphaFoldDB" id="A0A1F6EF36"/>
<organism evidence="4 5">
    <name type="scientific">Candidatus Kaiserbacteria bacterium RIFCSPHIGHO2_12_FULL_56_13</name>
    <dbReference type="NCBI Taxonomy" id="1798505"/>
    <lineage>
        <taxon>Bacteria</taxon>
        <taxon>Candidatus Kaiseribacteriota</taxon>
    </lineage>
</organism>
<dbReference type="Proteomes" id="UP000178392">
    <property type="component" value="Unassembled WGS sequence"/>
</dbReference>
<keyword evidence="1" id="KW-0808">Transferase</keyword>
<dbReference type="GO" id="GO:0016779">
    <property type="term" value="F:nucleotidyltransferase activity"/>
    <property type="evidence" value="ECO:0007669"/>
    <property type="project" value="UniProtKB-KW"/>
</dbReference>
<evidence type="ECO:0000313" key="5">
    <source>
        <dbReference type="Proteomes" id="UP000178392"/>
    </source>
</evidence>
<name>A0A1F6EF36_9BACT</name>
<dbReference type="PANTHER" id="PTHR43793">
    <property type="entry name" value="FAD SYNTHASE"/>
    <property type="match status" value="1"/>
</dbReference>
<dbReference type="EMBL" id="MFLS01000009">
    <property type="protein sequence ID" value="OGG72275.1"/>
    <property type="molecule type" value="Genomic_DNA"/>
</dbReference>
<evidence type="ECO:0000256" key="1">
    <source>
        <dbReference type="ARBA" id="ARBA00022679"/>
    </source>
</evidence>
<evidence type="ECO:0000256" key="2">
    <source>
        <dbReference type="ARBA" id="ARBA00022695"/>
    </source>
</evidence>